<keyword evidence="5 7" id="KW-0408">Iron</keyword>
<comment type="cofactor">
    <cofactor evidence="7">
        <name>heme</name>
        <dbReference type="ChEBI" id="CHEBI:30413"/>
    </cofactor>
</comment>
<sequence>MASNTTDRTEKTIQSVFKTLDCDKQSKTSMDIHVLFNSLTLSIIVSSAFGANLETNENAKHIMGRLFTNVRNAIIYRSMHLIHSMPFRSKLPFSRKDIIDHGAREIAQFVNQIITDRRQGKSASLSNGLDLLDLLLSAVDDEGKPFTDQEIKEEALTFVLAGACREEVDRILPNGKLPTNDNLTDLVICEAIINETLRLYPPAPVFTRYCIREHIIGDEHPIRIPVGATILISDYLLHRRNDLWPRADGFDYTRWMRDPKTGLKPKLPHPFCYLPFAAGPRNCIGQNFALLEAKIMLSMFVQRCNFEMVPGQKIIPDVTITMCPKYRLLAMIRYRKSSLVDKLTVVIFMAFQILLYIPVVLALVTIAIVYLKLIRPEKRVYDIFRAQGINGEPFVPLIGQLPSIRRYREVGSILSFQEDLAKKHGNLFLYAFGPLTRLVITEPDLLADMFSRRNVQNYIKPPLFNTVFSQIIGEKNLLVAEGNEHERARRMINPAFYHINLKSMVSIITDQTARTIDRLIQKSTVKQKDQISIDLQNQFNALTLSIIASSAFGSGFETITNAQEIIHTTFGEVLEAILYRSLLMINQIPFISKFPFCRKNIVDKGIRIISDFVNQIIAERRQGKSASLSNGPDLLDL</sequence>
<keyword evidence="4" id="KW-0560">Oxidoreductase</keyword>
<evidence type="ECO:0000313" key="10">
    <source>
        <dbReference type="Proteomes" id="UP000681720"/>
    </source>
</evidence>
<feature type="binding site" description="axial binding residue" evidence="7">
    <location>
        <position position="283"/>
    </location>
    <ligand>
        <name>heme</name>
        <dbReference type="ChEBI" id="CHEBI:30413"/>
    </ligand>
    <ligandPart>
        <name>Fe</name>
        <dbReference type="ChEBI" id="CHEBI:18248"/>
    </ligandPart>
</feature>
<evidence type="ECO:0000256" key="5">
    <source>
        <dbReference type="ARBA" id="ARBA00023004"/>
    </source>
</evidence>
<evidence type="ECO:0008006" key="11">
    <source>
        <dbReference type="Google" id="ProtNLM"/>
    </source>
</evidence>
<evidence type="ECO:0000256" key="3">
    <source>
        <dbReference type="ARBA" id="ARBA00022723"/>
    </source>
</evidence>
<proteinExistence type="inferred from homology"/>
<dbReference type="Proteomes" id="UP000681720">
    <property type="component" value="Unassembled WGS sequence"/>
</dbReference>
<evidence type="ECO:0000256" key="8">
    <source>
        <dbReference type="SAM" id="Phobius"/>
    </source>
</evidence>
<keyword evidence="3 7" id="KW-0479">Metal-binding</keyword>
<dbReference type="Pfam" id="PF00067">
    <property type="entry name" value="p450"/>
    <property type="match status" value="3"/>
</dbReference>
<dbReference type="PANTHER" id="PTHR24291:SF50">
    <property type="entry name" value="BIFUNCTIONAL ALBAFLAVENONE MONOOXYGENASE_TERPENE SYNTHASE"/>
    <property type="match status" value="1"/>
</dbReference>
<dbReference type="Gene3D" id="1.10.630.10">
    <property type="entry name" value="Cytochrome P450"/>
    <property type="match status" value="3"/>
</dbReference>
<evidence type="ECO:0000256" key="7">
    <source>
        <dbReference type="PIRSR" id="PIRSR602403-1"/>
    </source>
</evidence>
<dbReference type="InterPro" id="IPR036396">
    <property type="entry name" value="Cyt_P450_sf"/>
</dbReference>
<reference evidence="9" key="1">
    <citation type="submission" date="2021-02" db="EMBL/GenBank/DDBJ databases">
        <authorList>
            <person name="Nowell W R."/>
        </authorList>
    </citation>
    <scope>NUCLEOTIDE SEQUENCE</scope>
</reference>
<dbReference type="GO" id="GO:0020037">
    <property type="term" value="F:heme binding"/>
    <property type="evidence" value="ECO:0007669"/>
    <property type="project" value="InterPro"/>
</dbReference>
<evidence type="ECO:0000313" key="9">
    <source>
        <dbReference type="EMBL" id="CAF4402757.1"/>
    </source>
</evidence>
<feature type="non-terminal residue" evidence="9">
    <location>
        <position position="1"/>
    </location>
</feature>
<dbReference type="EMBL" id="CAJOBJ010057344">
    <property type="protein sequence ID" value="CAF4402757.1"/>
    <property type="molecule type" value="Genomic_DNA"/>
</dbReference>
<protein>
    <recommendedName>
        <fullName evidence="11">Cytochrome P450</fullName>
    </recommendedName>
</protein>
<keyword evidence="8" id="KW-0472">Membrane</keyword>
<dbReference type="PRINTS" id="PR00465">
    <property type="entry name" value="EP450IV"/>
</dbReference>
<comment type="caution">
    <text evidence="9">The sequence shown here is derived from an EMBL/GenBank/DDBJ whole genome shotgun (WGS) entry which is preliminary data.</text>
</comment>
<keyword evidence="8" id="KW-0812">Transmembrane</keyword>
<feature type="transmembrane region" description="Helical" evidence="8">
    <location>
        <begin position="345"/>
        <end position="371"/>
    </location>
</feature>
<accession>A0A8S2VQL9</accession>
<dbReference type="GO" id="GO:0005506">
    <property type="term" value="F:iron ion binding"/>
    <property type="evidence" value="ECO:0007669"/>
    <property type="project" value="InterPro"/>
</dbReference>
<dbReference type="InterPro" id="IPR002403">
    <property type="entry name" value="Cyt_P450_E_grp-IV"/>
</dbReference>
<keyword evidence="6" id="KW-0503">Monooxygenase</keyword>
<evidence type="ECO:0000256" key="1">
    <source>
        <dbReference type="ARBA" id="ARBA00010617"/>
    </source>
</evidence>
<dbReference type="InterPro" id="IPR001128">
    <property type="entry name" value="Cyt_P450"/>
</dbReference>
<keyword evidence="8" id="KW-1133">Transmembrane helix</keyword>
<comment type="similarity">
    <text evidence="1">Belongs to the cytochrome P450 family.</text>
</comment>
<gene>
    <name evidence="9" type="ORF">GIL414_LOCUS30236</name>
</gene>
<keyword evidence="2 7" id="KW-0349">Heme</keyword>
<dbReference type="GO" id="GO:0004497">
    <property type="term" value="F:monooxygenase activity"/>
    <property type="evidence" value="ECO:0007669"/>
    <property type="project" value="UniProtKB-KW"/>
</dbReference>
<dbReference type="SUPFAM" id="SSF48264">
    <property type="entry name" value="Cytochrome P450"/>
    <property type="match status" value="2"/>
</dbReference>
<evidence type="ECO:0000256" key="6">
    <source>
        <dbReference type="ARBA" id="ARBA00023033"/>
    </source>
</evidence>
<name>A0A8S2VQL9_9BILA</name>
<dbReference type="PRINTS" id="PR00385">
    <property type="entry name" value="P450"/>
</dbReference>
<dbReference type="PANTHER" id="PTHR24291">
    <property type="entry name" value="CYTOCHROME P450 FAMILY 4"/>
    <property type="match status" value="1"/>
</dbReference>
<organism evidence="9 10">
    <name type="scientific">Rotaria magnacalcarata</name>
    <dbReference type="NCBI Taxonomy" id="392030"/>
    <lineage>
        <taxon>Eukaryota</taxon>
        <taxon>Metazoa</taxon>
        <taxon>Spiralia</taxon>
        <taxon>Gnathifera</taxon>
        <taxon>Rotifera</taxon>
        <taxon>Eurotatoria</taxon>
        <taxon>Bdelloidea</taxon>
        <taxon>Philodinida</taxon>
        <taxon>Philodinidae</taxon>
        <taxon>Rotaria</taxon>
    </lineage>
</organism>
<dbReference type="GO" id="GO:0016705">
    <property type="term" value="F:oxidoreductase activity, acting on paired donors, with incorporation or reduction of molecular oxygen"/>
    <property type="evidence" value="ECO:0007669"/>
    <property type="project" value="InterPro"/>
</dbReference>
<evidence type="ECO:0000256" key="2">
    <source>
        <dbReference type="ARBA" id="ARBA00022617"/>
    </source>
</evidence>
<dbReference type="InterPro" id="IPR050196">
    <property type="entry name" value="Cytochrome_P450_Monoox"/>
</dbReference>
<evidence type="ECO:0000256" key="4">
    <source>
        <dbReference type="ARBA" id="ARBA00023002"/>
    </source>
</evidence>
<dbReference type="AlphaFoldDB" id="A0A8S2VQL9"/>